<gene>
    <name evidence="2" type="ORF">PICMEDRAFT_130637</name>
</gene>
<proteinExistence type="predicted"/>
<evidence type="ECO:0000313" key="2">
    <source>
        <dbReference type="EMBL" id="ODQ46477.1"/>
    </source>
</evidence>
<feature type="compositionally biased region" description="Basic residues" evidence="1">
    <location>
        <begin position="351"/>
        <end position="360"/>
    </location>
</feature>
<keyword evidence="3" id="KW-1185">Reference proteome</keyword>
<name>A0A1E3NK13_9ASCO</name>
<feature type="compositionally biased region" description="Low complexity" evidence="1">
    <location>
        <begin position="135"/>
        <end position="151"/>
    </location>
</feature>
<dbReference type="Pfam" id="PF08731">
    <property type="entry name" value="AFT"/>
    <property type="match status" value="1"/>
</dbReference>
<dbReference type="STRING" id="763406.A0A1E3NK13"/>
<sequence>MRCCGRDTPARFVGPGRKERLQRAQHQRTPHPEKLLPTHPMMMDHPSRSLPVPVLHPGAGSTPAPPHALPHPRTVLTTTSYCPIKDIAVMHNRFFPDTFPNTLTTTTLQSRRTASKLPALYDSGSGSTPGSTENPLSPSCRSSSVSGASSPPQTPNAGSAAAPQSTSAELPAPVSPAAPAGPNSVASTNSSTKLKLKLTNQFFNEKSDIKPWLQSRLSSLGINIVIERSDDTKIVFKCKYSFSQPLGSSSSTSGAANSPSNRKKKFCPFRIRANYSIRLKHWSLVIVNDSHNHPLPLVNIEDVQDKLSERHNTDCNNSTDNTSHNNAENGNNYTHSPNSTIDAAEEERQHPTKRVKRSKSSSRIALSPLPLPPSTTISAAAQDGSSVPIPQKTSPMLTLSSEMTRKSSGSVDSLLNTENNSSSNIPNKLPPLTSCTQLPANNMDYHLRQPHFLQPQHLDPAYRIQVKRIEDTLKGLEKIDSITEDSKEKIFSNVLSVLNNSISEAAKPAVTVLASPLSLAHSNSSAASSSSSSLSSSSSIPAFNLGKLIENPPSLHSPSLGSSSTHQSFKYTPAPLHTHIFDSSSQASAPLSTYPHASGKFGETIILPSLDVLKRGLDNNADLDNHAKPHNNHLTISLGYNNGIGKEYT</sequence>
<feature type="compositionally biased region" description="Low complexity" evidence="1">
    <location>
        <begin position="314"/>
        <end position="326"/>
    </location>
</feature>
<feature type="region of interest" description="Disordered" evidence="1">
    <location>
        <begin position="1"/>
        <end position="42"/>
    </location>
</feature>
<dbReference type="OrthoDB" id="4068596at2759"/>
<evidence type="ECO:0000313" key="3">
    <source>
        <dbReference type="Proteomes" id="UP000094455"/>
    </source>
</evidence>
<dbReference type="RefSeq" id="XP_019017590.1">
    <property type="nucleotide sequence ID" value="XM_019160007.1"/>
</dbReference>
<feature type="compositionally biased region" description="Polar residues" evidence="1">
    <location>
        <begin position="327"/>
        <end position="341"/>
    </location>
</feature>
<feature type="region of interest" description="Disordered" evidence="1">
    <location>
        <begin position="244"/>
        <end position="263"/>
    </location>
</feature>
<feature type="compositionally biased region" description="Low complexity" evidence="1">
    <location>
        <begin position="244"/>
        <end position="260"/>
    </location>
</feature>
<organism evidence="2 3">
    <name type="scientific">Pichia membranifaciens NRRL Y-2026</name>
    <dbReference type="NCBI Taxonomy" id="763406"/>
    <lineage>
        <taxon>Eukaryota</taxon>
        <taxon>Fungi</taxon>
        <taxon>Dikarya</taxon>
        <taxon>Ascomycota</taxon>
        <taxon>Saccharomycotina</taxon>
        <taxon>Pichiomycetes</taxon>
        <taxon>Pichiales</taxon>
        <taxon>Pichiaceae</taxon>
        <taxon>Pichia</taxon>
    </lineage>
</organism>
<feature type="compositionally biased region" description="Polar residues" evidence="1">
    <location>
        <begin position="124"/>
        <end position="134"/>
    </location>
</feature>
<dbReference type="Proteomes" id="UP000094455">
    <property type="component" value="Unassembled WGS sequence"/>
</dbReference>
<dbReference type="GO" id="GO:0000981">
    <property type="term" value="F:DNA-binding transcription factor activity, RNA polymerase II-specific"/>
    <property type="evidence" value="ECO:0007669"/>
    <property type="project" value="InterPro"/>
</dbReference>
<dbReference type="AlphaFoldDB" id="A0A1E3NK13"/>
<evidence type="ECO:0000256" key="1">
    <source>
        <dbReference type="SAM" id="MobiDB-lite"/>
    </source>
</evidence>
<feature type="region of interest" description="Disordered" evidence="1">
    <location>
        <begin position="106"/>
        <end position="191"/>
    </location>
</feature>
<feature type="compositionally biased region" description="Low complexity" evidence="1">
    <location>
        <begin position="171"/>
        <end position="187"/>
    </location>
</feature>
<accession>A0A1E3NK13</accession>
<dbReference type="GO" id="GO:0045944">
    <property type="term" value="P:positive regulation of transcription by RNA polymerase II"/>
    <property type="evidence" value="ECO:0007669"/>
    <property type="project" value="InterPro"/>
</dbReference>
<dbReference type="EMBL" id="KV454003">
    <property type="protein sequence ID" value="ODQ46477.1"/>
    <property type="molecule type" value="Genomic_DNA"/>
</dbReference>
<dbReference type="GeneID" id="30176694"/>
<protein>
    <submittedName>
        <fullName evidence="2">Uncharacterized protein</fullName>
    </submittedName>
</protein>
<reference evidence="2 3" key="1">
    <citation type="journal article" date="2016" name="Proc. Natl. Acad. Sci. U.S.A.">
        <title>Comparative genomics of biotechnologically important yeasts.</title>
        <authorList>
            <person name="Riley R."/>
            <person name="Haridas S."/>
            <person name="Wolfe K.H."/>
            <person name="Lopes M.R."/>
            <person name="Hittinger C.T."/>
            <person name="Goeker M."/>
            <person name="Salamov A.A."/>
            <person name="Wisecaver J.H."/>
            <person name="Long T.M."/>
            <person name="Calvey C.H."/>
            <person name="Aerts A.L."/>
            <person name="Barry K.W."/>
            <person name="Choi C."/>
            <person name="Clum A."/>
            <person name="Coughlan A.Y."/>
            <person name="Deshpande S."/>
            <person name="Douglass A.P."/>
            <person name="Hanson S.J."/>
            <person name="Klenk H.-P."/>
            <person name="LaButti K.M."/>
            <person name="Lapidus A."/>
            <person name="Lindquist E.A."/>
            <person name="Lipzen A.M."/>
            <person name="Meier-Kolthoff J.P."/>
            <person name="Ohm R.A."/>
            <person name="Otillar R.P."/>
            <person name="Pangilinan J.L."/>
            <person name="Peng Y."/>
            <person name="Rokas A."/>
            <person name="Rosa C.A."/>
            <person name="Scheuner C."/>
            <person name="Sibirny A.A."/>
            <person name="Slot J.C."/>
            <person name="Stielow J.B."/>
            <person name="Sun H."/>
            <person name="Kurtzman C.P."/>
            <person name="Blackwell M."/>
            <person name="Grigoriev I.V."/>
            <person name="Jeffries T.W."/>
        </authorList>
    </citation>
    <scope>NUCLEOTIDE SEQUENCE [LARGE SCALE GENOMIC DNA]</scope>
    <source>
        <strain evidence="2 3">NRRL Y-2026</strain>
    </source>
</reference>
<dbReference type="InterPro" id="IPR014842">
    <property type="entry name" value="AFT"/>
</dbReference>
<dbReference type="GO" id="GO:0010106">
    <property type="term" value="P:cellular response to iron ion starvation"/>
    <property type="evidence" value="ECO:0007669"/>
    <property type="project" value="InterPro"/>
</dbReference>
<feature type="compositionally biased region" description="Low complexity" evidence="1">
    <location>
        <begin position="361"/>
        <end position="379"/>
    </location>
</feature>
<feature type="region of interest" description="Disordered" evidence="1">
    <location>
        <begin position="310"/>
        <end position="394"/>
    </location>
</feature>